<feature type="compositionally biased region" description="Polar residues" evidence="1">
    <location>
        <begin position="67"/>
        <end position="102"/>
    </location>
</feature>
<dbReference type="Proteomes" id="UP000784294">
    <property type="component" value="Unassembled WGS sequence"/>
</dbReference>
<feature type="region of interest" description="Disordered" evidence="1">
    <location>
        <begin position="1"/>
        <end position="112"/>
    </location>
</feature>
<proteinExistence type="predicted"/>
<gene>
    <name evidence="2" type="ORF">PXEA_LOCUS10827</name>
</gene>
<evidence type="ECO:0000256" key="1">
    <source>
        <dbReference type="SAM" id="MobiDB-lite"/>
    </source>
</evidence>
<organism evidence="2 3">
    <name type="scientific">Protopolystoma xenopodis</name>
    <dbReference type="NCBI Taxonomy" id="117903"/>
    <lineage>
        <taxon>Eukaryota</taxon>
        <taxon>Metazoa</taxon>
        <taxon>Spiralia</taxon>
        <taxon>Lophotrochozoa</taxon>
        <taxon>Platyhelminthes</taxon>
        <taxon>Monogenea</taxon>
        <taxon>Polyopisthocotylea</taxon>
        <taxon>Polystomatidea</taxon>
        <taxon>Polystomatidae</taxon>
        <taxon>Protopolystoma</taxon>
    </lineage>
</organism>
<evidence type="ECO:0000313" key="3">
    <source>
        <dbReference type="Proteomes" id="UP000784294"/>
    </source>
</evidence>
<name>A0A3S5CFQ2_9PLAT</name>
<accession>A0A3S5CFQ2</accession>
<keyword evidence="3" id="KW-1185">Reference proteome</keyword>
<evidence type="ECO:0000313" key="2">
    <source>
        <dbReference type="EMBL" id="VEL17387.1"/>
    </source>
</evidence>
<comment type="caution">
    <text evidence="2">The sequence shown here is derived from an EMBL/GenBank/DDBJ whole genome shotgun (WGS) entry which is preliminary data.</text>
</comment>
<protein>
    <submittedName>
        <fullName evidence="2">Uncharacterized protein</fullName>
    </submittedName>
</protein>
<reference evidence="2" key="1">
    <citation type="submission" date="2018-11" db="EMBL/GenBank/DDBJ databases">
        <authorList>
            <consortium name="Pathogen Informatics"/>
        </authorList>
    </citation>
    <scope>NUCLEOTIDE SEQUENCE</scope>
</reference>
<dbReference type="AlphaFoldDB" id="A0A3S5CFQ2"/>
<dbReference type="EMBL" id="CAAALY010032385">
    <property type="protein sequence ID" value="VEL17387.1"/>
    <property type="molecule type" value="Genomic_DNA"/>
</dbReference>
<sequence length="112" mass="11976">MNGKCALVLPAPSPDTSCSTINFNPGNDVTNTPLATELLSSRKQSPRRVNGLPSESGPDYNSDCRSESLNASTPISANMSFHTNRGQTKKNGQPHSGLSSAWQPKLPKKPVR</sequence>
<feature type="compositionally biased region" description="Polar residues" evidence="1">
    <location>
        <begin position="14"/>
        <end position="43"/>
    </location>
</feature>